<sequence>MLTKEVERLDLKREDGTLVDIDNVNQKATLLELRHLLHSKDSMLFQRSRSRWLKEGDANTGYFHSCVVSRKRSNVIGALRTEVGWVDKPMEVRREIVGGVGWMSKVRVSSKASPWWNDLMTIGVVAGVDHLSGIFFKKIGNGGATSFWHDSWVGPQTLKEVFPRLFLVSAQQDSSVFEVAQRIPGRRGWDLKWRRRLFVWEEELRDLLENVLTPIELSNVEDVWKCHHSIGGLFSVILFNLMNLALMSNGTRNLEAWQLRGLCSNRKETNT</sequence>
<evidence type="ECO:0000313" key="1">
    <source>
        <dbReference type="EMBL" id="GAU27882.1"/>
    </source>
</evidence>
<dbReference type="OrthoDB" id="1002412at2759"/>
<proteinExistence type="predicted"/>
<accession>A0A2Z6MS69</accession>
<dbReference type="PANTHER" id="PTHR36617:SF15">
    <property type="entry name" value="REVERSE TRANSCRIPTASE ZINC-BINDING DOMAIN-CONTAINING PROTEIN"/>
    <property type="match status" value="1"/>
</dbReference>
<reference evidence="2" key="1">
    <citation type="journal article" date="2017" name="Front. Plant Sci.">
        <title>Climate Clever Clovers: New Paradigm to Reduce the Environmental Footprint of Ruminants by Breeding Low Methanogenic Forages Utilizing Haplotype Variation.</title>
        <authorList>
            <person name="Kaur P."/>
            <person name="Appels R."/>
            <person name="Bayer P.E."/>
            <person name="Keeble-Gagnere G."/>
            <person name="Wang J."/>
            <person name="Hirakawa H."/>
            <person name="Shirasawa K."/>
            <person name="Vercoe P."/>
            <person name="Stefanova K."/>
            <person name="Durmic Z."/>
            <person name="Nichols P."/>
            <person name="Revell C."/>
            <person name="Isobe S.N."/>
            <person name="Edwards D."/>
            <person name="Erskine W."/>
        </authorList>
    </citation>
    <scope>NUCLEOTIDE SEQUENCE [LARGE SCALE GENOMIC DNA]</scope>
    <source>
        <strain evidence="2">cv. Daliak</strain>
    </source>
</reference>
<dbReference type="PANTHER" id="PTHR36617">
    <property type="entry name" value="PROTEIN, PUTATIVE-RELATED"/>
    <property type="match status" value="1"/>
</dbReference>
<evidence type="ECO:0000313" key="2">
    <source>
        <dbReference type="Proteomes" id="UP000242715"/>
    </source>
</evidence>
<protein>
    <recommendedName>
        <fullName evidence="3">Reverse transcriptase zinc-binding domain-containing protein</fullName>
    </recommendedName>
</protein>
<gene>
    <name evidence="1" type="ORF">TSUD_159760</name>
</gene>
<organism evidence="1 2">
    <name type="scientific">Trifolium subterraneum</name>
    <name type="common">Subterranean clover</name>
    <dbReference type="NCBI Taxonomy" id="3900"/>
    <lineage>
        <taxon>Eukaryota</taxon>
        <taxon>Viridiplantae</taxon>
        <taxon>Streptophyta</taxon>
        <taxon>Embryophyta</taxon>
        <taxon>Tracheophyta</taxon>
        <taxon>Spermatophyta</taxon>
        <taxon>Magnoliopsida</taxon>
        <taxon>eudicotyledons</taxon>
        <taxon>Gunneridae</taxon>
        <taxon>Pentapetalae</taxon>
        <taxon>rosids</taxon>
        <taxon>fabids</taxon>
        <taxon>Fabales</taxon>
        <taxon>Fabaceae</taxon>
        <taxon>Papilionoideae</taxon>
        <taxon>50 kb inversion clade</taxon>
        <taxon>NPAAA clade</taxon>
        <taxon>Hologalegina</taxon>
        <taxon>IRL clade</taxon>
        <taxon>Trifolieae</taxon>
        <taxon>Trifolium</taxon>
    </lineage>
</organism>
<name>A0A2Z6MS69_TRISU</name>
<dbReference type="AlphaFoldDB" id="A0A2Z6MS69"/>
<dbReference type="EMBL" id="DF973363">
    <property type="protein sequence ID" value="GAU27882.1"/>
    <property type="molecule type" value="Genomic_DNA"/>
</dbReference>
<dbReference type="Proteomes" id="UP000242715">
    <property type="component" value="Unassembled WGS sequence"/>
</dbReference>
<evidence type="ECO:0008006" key="3">
    <source>
        <dbReference type="Google" id="ProtNLM"/>
    </source>
</evidence>
<keyword evidence="2" id="KW-1185">Reference proteome</keyword>